<keyword evidence="4" id="KW-1185">Reference proteome</keyword>
<evidence type="ECO:0000313" key="3">
    <source>
        <dbReference type="EMBL" id="MBB6430778.1"/>
    </source>
</evidence>
<organism evidence="3 4">
    <name type="scientific">Algisphaera agarilytica</name>
    <dbReference type="NCBI Taxonomy" id="1385975"/>
    <lineage>
        <taxon>Bacteria</taxon>
        <taxon>Pseudomonadati</taxon>
        <taxon>Planctomycetota</taxon>
        <taxon>Phycisphaerae</taxon>
        <taxon>Phycisphaerales</taxon>
        <taxon>Phycisphaeraceae</taxon>
        <taxon>Algisphaera</taxon>
    </lineage>
</organism>
<dbReference type="Gene3D" id="3.30.700.10">
    <property type="entry name" value="Glycoprotein, Type 4 Pilin"/>
    <property type="match status" value="1"/>
</dbReference>
<dbReference type="Proteomes" id="UP000541810">
    <property type="component" value="Unassembled WGS sequence"/>
</dbReference>
<reference evidence="3 4" key="1">
    <citation type="submission" date="2020-08" db="EMBL/GenBank/DDBJ databases">
        <title>Genomic Encyclopedia of Type Strains, Phase IV (KMG-IV): sequencing the most valuable type-strain genomes for metagenomic binning, comparative biology and taxonomic classification.</title>
        <authorList>
            <person name="Goeker M."/>
        </authorList>
    </citation>
    <scope>NUCLEOTIDE SEQUENCE [LARGE SCALE GENOMIC DNA]</scope>
    <source>
        <strain evidence="3 4">DSM 103725</strain>
    </source>
</reference>
<name>A0A7X0H7N2_9BACT</name>
<accession>A0A7X0H7N2</accession>
<dbReference type="InterPro" id="IPR011453">
    <property type="entry name" value="DUF1559"/>
</dbReference>
<feature type="signal peptide" evidence="1">
    <location>
        <begin position="1"/>
        <end position="20"/>
    </location>
</feature>
<keyword evidence="1" id="KW-0732">Signal</keyword>
<sequence>MVISIIALLIGLLLPSLAAARETARTMQCSSKMKQLVLAAEIYAQESKGKYPSRAGDNGDARWPHYFRQTIQTPELLVCPNDESPISLTPPQVVEEFDIADRSYLFNGFNDLKHDANVSAPNGTWDEDDETAMPQAALVNFSEVIFFGEKESSEASFYLDIFANDPYRVLERSRHGGTGNPERGGVSNYAFGDGHVTAYEFNDTTVPVNLWAVTADNR</sequence>
<evidence type="ECO:0000313" key="4">
    <source>
        <dbReference type="Proteomes" id="UP000541810"/>
    </source>
</evidence>
<protein>
    <submittedName>
        <fullName evidence="3">Prepilin-type processing-associated H-X9-DG protein</fullName>
    </submittedName>
</protein>
<dbReference type="Pfam" id="PF07596">
    <property type="entry name" value="SBP_bac_10"/>
    <property type="match status" value="1"/>
</dbReference>
<feature type="domain" description="DUF1559" evidence="2">
    <location>
        <begin position="19"/>
        <end position="63"/>
    </location>
</feature>
<dbReference type="PANTHER" id="PTHR30093:SF2">
    <property type="entry name" value="TYPE II SECRETION SYSTEM PROTEIN H"/>
    <property type="match status" value="1"/>
</dbReference>
<dbReference type="AlphaFoldDB" id="A0A7X0H7N2"/>
<feature type="chain" id="PRO_5030664142" evidence="1">
    <location>
        <begin position="21"/>
        <end position="218"/>
    </location>
</feature>
<dbReference type="EMBL" id="JACHGY010000001">
    <property type="protein sequence ID" value="MBB6430778.1"/>
    <property type="molecule type" value="Genomic_DNA"/>
</dbReference>
<evidence type="ECO:0000256" key="1">
    <source>
        <dbReference type="SAM" id="SignalP"/>
    </source>
</evidence>
<evidence type="ECO:0000259" key="2">
    <source>
        <dbReference type="Pfam" id="PF07596"/>
    </source>
</evidence>
<proteinExistence type="predicted"/>
<dbReference type="SUPFAM" id="SSF54523">
    <property type="entry name" value="Pili subunits"/>
    <property type="match status" value="1"/>
</dbReference>
<comment type="caution">
    <text evidence="3">The sequence shown here is derived from an EMBL/GenBank/DDBJ whole genome shotgun (WGS) entry which is preliminary data.</text>
</comment>
<dbReference type="InterPro" id="IPR045584">
    <property type="entry name" value="Pilin-like"/>
</dbReference>
<gene>
    <name evidence="3" type="ORF">HNQ40_002584</name>
</gene>
<dbReference type="PANTHER" id="PTHR30093">
    <property type="entry name" value="GENERAL SECRETION PATHWAY PROTEIN G"/>
    <property type="match status" value="1"/>
</dbReference>